<dbReference type="AlphaFoldDB" id="A0A9W7EY04"/>
<dbReference type="PANTHER" id="PTHR38015:SF1">
    <property type="entry name" value="OPINE DEHYDROGENASE DOMAIN-CONTAINING PROTEIN"/>
    <property type="match status" value="1"/>
</dbReference>
<name>A0A9W7EY04_9STRA</name>
<dbReference type="EMBL" id="BRXY01000433">
    <property type="protein sequence ID" value="GMH94607.1"/>
    <property type="molecule type" value="Genomic_DNA"/>
</dbReference>
<dbReference type="SUPFAM" id="SSF48179">
    <property type="entry name" value="6-phosphogluconate dehydrogenase C-terminal domain-like"/>
    <property type="match status" value="1"/>
</dbReference>
<sequence length="421" mass="45569">MASHLNPGRRLVISLMGTGNGAHVIAGLAGANPNYEVRLLTRRPEIFKSRQITVQRPGKMGGEDVTGTVDVVGTDPAEVLPGSDVVLWCGPVSATPAAFRTIAPTLEAMKNEEGRSAYVGTLFAQGCTHLLAKSILGDDTPYFALQNIPWLCTTIEPGRVARIVGNKHHIRVATSSNTSFTWTKKFLEPCINASTGFKGAELQNIPDFASIVLNPANQIIHPARMWGRFSDWDMETPFEPGTLGSLYGDFDEKSAEALVGLDEELQSIKSALLTACPELDLTSVIPLADRIVQQYGDQVADKTNMQTIMSTNQAYSMAQFPVVEVEGGVIPNNNHRVVLDDIPHGLIPLKDLALRLSLPSPWMDSMILWHQKFMKKSYMTVNGDLSGSDIGECTSVTVLGGEEIANVGFTNPPVTPTSNLI</sequence>
<dbReference type="SUPFAM" id="SSF51735">
    <property type="entry name" value="NAD(P)-binding Rossmann-fold domains"/>
    <property type="match status" value="1"/>
</dbReference>
<proteinExistence type="predicted"/>
<dbReference type="InterPro" id="IPR008927">
    <property type="entry name" value="6-PGluconate_DH-like_C_sf"/>
</dbReference>
<dbReference type="InterPro" id="IPR013328">
    <property type="entry name" value="6PGD_dom2"/>
</dbReference>
<dbReference type="InterPro" id="IPR051729">
    <property type="entry name" value="Opine/Lysopine_DH"/>
</dbReference>
<dbReference type="Pfam" id="PF02317">
    <property type="entry name" value="Octopine_DH"/>
    <property type="match status" value="1"/>
</dbReference>
<dbReference type="Gene3D" id="3.40.50.720">
    <property type="entry name" value="NAD(P)-binding Rossmann-like Domain"/>
    <property type="match status" value="1"/>
</dbReference>
<comment type="caution">
    <text evidence="2">The sequence shown here is derived from an EMBL/GenBank/DDBJ whole genome shotgun (WGS) entry which is preliminary data.</text>
</comment>
<reference evidence="3" key="1">
    <citation type="journal article" date="2023" name="Commun. Biol.">
        <title>Genome analysis of Parmales, the sister group of diatoms, reveals the evolutionary specialization of diatoms from phago-mixotrophs to photoautotrophs.</title>
        <authorList>
            <person name="Ban H."/>
            <person name="Sato S."/>
            <person name="Yoshikawa S."/>
            <person name="Yamada K."/>
            <person name="Nakamura Y."/>
            <person name="Ichinomiya M."/>
            <person name="Sato N."/>
            <person name="Blanc-Mathieu R."/>
            <person name="Endo H."/>
            <person name="Kuwata A."/>
            <person name="Ogata H."/>
        </authorList>
    </citation>
    <scope>NUCLEOTIDE SEQUENCE [LARGE SCALE GENOMIC DNA]</scope>
    <source>
        <strain evidence="3">NIES 3701</strain>
    </source>
</reference>
<evidence type="ECO:0000259" key="1">
    <source>
        <dbReference type="Pfam" id="PF02317"/>
    </source>
</evidence>
<gene>
    <name evidence="2" type="ORF">TrST_g5772</name>
</gene>
<feature type="domain" description="Opine dehydrogenase" evidence="1">
    <location>
        <begin position="206"/>
        <end position="374"/>
    </location>
</feature>
<evidence type="ECO:0000313" key="2">
    <source>
        <dbReference type="EMBL" id="GMH94607.1"/>
    </source>
</evidence>
<dbReference type="InterPro" id="IPR003421">
    <property type="entry name" value="Opine_DH"/>
</dbReference>
<organism evidence="2 3">
    <name type="scientific">Triparma strigata</name>
    <dbReference type="NCBI Taxonomy" id="1606541"/>
    <lineage>
        <taxon>Eukaryota</taxon>
        <taxon>Sar</taxon>
        <taxon>Stramenopiles</taxon>
        <taxon>Ochrophyta</taxon>
        <taxon>Bolidophyceae</taxon>
        <taxon>Parmales</taxon>
        <taxon>Triparmaceae</taxon>
        <taxon>Triparma</taxon>
    </lineage>
</organism>
<dbReference type="OrthoDB" id="6058913at2759"/>
<accession>A0A9W7EY04</accession>
<dbReference type="GO" id="GO:0016491">
    <property type="term" value="F:oxidoreductase activity"/>
    <property type="evidence" value="ECO:0007669"/>
    <property type="project" value="InterPro"/>
</dbReference>
<dbReference type="InterPro" id="IPR036291">
    <property type="entry name" value="NAD(P)-bd_dom_sf"/>
</dbReference>
<dbReference type="Gene3D" id="1.10.1040.10">
    <property type="entry name" value="N-(1-d-carboxylethyl)-l-norvaline Dehydrogenase, domain 2"/>
    <property type="match status" value="1"/>
</dbReference>
<protein>
    <recommendedName>
        <fullName evidence="1">Opine dehydrogenase domain-containing protein</fullName>
    </recommendedName>
</protein>
<dbReference type="PANTHER" id="PTHR38015">
    <property type="entry name" value="BLR6086 PROTEIN"/>
    <property type="match status" value="1"/>
</dbReference>
<dbReference type="Proteomes" id="UP001165085">
    <property type="component" value="Unassembled WGS sequence"/>
</dbReference>
<evidence type="ECO:0000313" key="3">
    <source>
        <dbReference type="Proteomes" id="UP001165085"/>
    </source>
</evidence>
<keyword evidence="3" id="KW-1185">Reference proteome</keyword>